<gene>
    <name evidence="1" type="ORF">SSLFYP27_01647</name>
</gene>
<reference evidence="1" key="1">
    <citation type="submission" date="2019-11" db="EMBL/GenBank/DDBJ databases">
        <authorList>
            <person name="Feng L."/>
        </authorList>
    </citation>
    <scope>NUCLEOTIDE SEQUENCE</scope>
    <source>
        <strain evidence="1">SsimulansLFYP27</strain>
    </source>
</reference>
<dbReference type="RefSeq" id="WP_156666783.1">
    <property type="nucleotide sequence ID" value="NZ_CACRUO010000033.1"/>
</dbReference>
<sequence length="143" mass="16512">MSLSLQEELQVTLLDLTDDVKVELSELNQRKDSVTKGPDYKLFERGIMHAIIQGKRQMIDTLQNQLQRTETNQDITTLIQNTKQDLTTQLSQLHSEIPSNNTINQAYYEEGLTVAQLYETQGKYYVIQVISDKIYTIQSEDKL</sequence>
<protein>
    <submittedName>
        <fullName evidence="1">Uncharacterized protein</fullName>
    </submittedName>
</protein>
<evidence type="ECO:0000313" key="1">
    <source>
        <dbReference type="EMBL" id="VYU19292.1"/>
    </source>
</evidence>
<name>A0A6N3CTR5_STASI</name>
<dbReference type="EMBL" id="CACRUO010000033">
    <property type="protein sequence ID" value="VYU19292.1"/>
    <property type="molecule type" value="Genomic_DNA"/>
</dbReference>
<organism evidence="1">
    <name type="scientific">Staphylococcus simulans</name>
    <dbReference type="NCBI Taxonomy" id="1286"/>
    <lineage>
        <taxon>Bacteria</taxon>
        <taxon>Bacillati</taxon>
        <taxon>Bacillota</taxon>
        <taxon>Bacilli</taxon>
        <taxon>Bacillales</taxon>
        <taxon>Staphylococcaceae</taxon>
        <taxon>Staphylococcus</taxon>
    </lineage>
</organism>
<accession>A0A6N3CTR5</accession>
<proteinExistence type="predicted"/>
<dbReference type="AlphaFoldDB" id="A0A6N3CTR5"/>